<dbReference type="EMBL" id="CAOQHR010000008">
    <property type="protein sequence ID" value="CAI6338550.1"/>
    <property type="molecule type" value="Genomic_DNA"/>
</dbReference>
<protein>
    <submittedName>
        <fullName evidence="1">Uncharacterized protein</fullName>
    </submittedName>
</protein>
<organism evidence="1 2">
    <name type="scientific">Periconia digitata</name>
    <dbReference type="NCBI Taxonomy" id="1303443"/>
    <lineage>
        <taxon>Eukaryota</taxon>
        <taxon>Fungi</taxon>
        <taxon>Dikarya</taxon>
        <taxon>Ascomycota</taxon>
        <taxon>Pezizomycotina</taxon>
        <taxon>Dothideomycetes</taxon>
        <taxon>Pleosporomycetidae</taxon>
        <taxon>Pleosporales</taxon>
        <taxon>Massarineae</taxon>
        <taxon>Periconiaceae</taxon>
        <taxon>Periconia</taxon>
    </lineage>
</organism>
<gene>
    <name evidence="1" type="ORF">PDIGIT_LOCUS11680</name>
</gene>
<keyword evidence="2" id="KW-1185">Reference proteome</keyword>
<name>A0A9W4UM85_9PLEO</name>
<evidence type="ECO:0000313" key="2">
    <source>
        <dbReference type="Proteomes" id="UP001152607"/>
    </source>
</evidence>
<proteinExistence type="predicted"/>
<comment type="caution">
    <text evidence="1">The sequence shown here is derived from an EMBL/GenBank/DDBJ whole genome shotgun (WGS) entry which is preliminary data.</text>
</comment>
<accession>A0A9W4UM85</accession>
<evidence type="ECO:0000313" key="1">
    <source>
        <dbReference type="EMBL" id="CAI6338550.1"/>
    </source>
</evidence>
<dbReference type="Proteomes" id="UP001152607">
    <property type="component" value="Unassembled WGS sequence"/>
</dbReference>
<dbReference type="AlphaFoldDB" id="A0A9W4UM85"/>
<sequence length="148" mass="16954">MCCTHSGPSPSTRNGQFIAARLKAPWYRHYRADPLPIHLSRRSKQRHSERIISLKCKAATRNQTGNRITNTIFRPDKTKPTVKIKPTPTANFFPCCLFRLQQRTPHCSIAHVYAQHAMEQESNRRIIMQIPSVPLNLQPQSSYSSTSN</sequence>
<reference evidence="1" key="1">
    <citation type="submission" date="2023-01" db="EMBL/GenBank/DDBJ databases">
        <authorList>
            <person name="Van Ghelder C."/>
            <person name="Rancurel C."/>
        </authorList>
    </citation>
    <scope>NUCLEOTIDE SEQUENCE</scope>
    <source>
        <strain evidence="1">CNCM I-4278</strain>
    </source>
</reference>